<dbReference type="Gene3D" id="3.10.20.70">
    <property type="entry name" value="Glutamine synthetase, N-terminal domain"/>
    <property type="match status" value="1"/>
</dbReference>
<evidence type="ECO:0000313" key="9">
    <source>
        <dbReference type="EMBL" id="GEL20288.1"/>
    </source>
</evidence>
<evidence type="ECO:0000256" key="4">
    <source>
        <dbReference type="ARBA" id="ARBA00022840"/>
    </source>
</evidence>
<keyword evidence="4" id="KW-0067">ATP-binding</keyword>
<dbReference type="RefSeq" id="WP_028931101.1">
    <property type="nucleotide sequence ID" value="NZ_AUII01000020.1"/>
</dbReference>
<dbReference type="GO" id="GO:0006542">
    <property type="term" value="P:glutamine biosynthetic process"/>
    <property type="evidence" value="ECO:0007669"/>
    <property type="project" value="InterPro"/>
</dbReference>
<evidence type="ECO:0000256" key="6">
    <source>
        <dbReference type="RuleBase" id="RU000384"/>
    </source>
</evidence>
<dbReference type="GO" id="GO:0004356">
    <property type="term" value="F:glutamine synthetase activity"/>
    <property type="evidence" value="ECO:0007669"/>
    <property type="project" value="InterPro"/>
</dbReference>
<dbReference type="PANTHER" id="PTHR43785">
    <property type="entry name" value="GAMMA-GLUTAMYLPUTRESCINE SYNTHETASE"/>
    <property type="match status" value="1"/>
</dbReference>
<comment type="caution">
    <text evidence="9">The sequence shown here is derived from an EMBL/GenBank/DDBJ whole genome shotgun (WGS) entry which is preliminary data.</text>
</comment>
<accession>A0A511DBH1</accession>
<gene>
    <name evidence="9" type="ORF">PA7_41250</name>
</gene>
<keyword evidence="10" id="KW-1185">Reference proteome</keyword>
<evidence type="ECO:0000256" key="1">
    <source>
        <dbReference type="ARBA" id="ARBA00009897"/>
    </source>
</evidence>
<dbReference type="GO" id="GO:0005524">
    <property type="term" value="F:ATP binding"/>
    <property type="evidence" value="ECO:0007669"/>
    <property type="project" value="UniProtKB-KW"/>
</dbReference>
<feature type="domain" description="GS catalytic" evidence="8">
    <location>
        <begin position="136"/>
        <end position="469"/>
    </location>
</feature>
<sequence>MGFIERHALYSDDQRVAAKDVLERVEREQLDVVRVVFADQHGLLRGKTVAASELGTVLRDGLTIVSTLLSKDTSGKTVYAAFSPDGGLGIAEMAGAGDMVMIPDPTTFRVLEWAGRTGWILCDLRFANGEPVPLCTRGLMRRAVERAARLGFLVKTGVEIEFHLFRAGPDDRAGDGLLNTGYQLLSEDRLDALGPIVTIFSDSLRRLGVPLRSIEIEFGPSQLEVTLGPEIGIRAADTVILLRSALKQIARRHDLHLTFMCRPQIPEVFSSGWHLHQSLLRPAGEGPVNAFIPEQHEAILSTLGQHYLAGQLRHARAASAFAVPTINGYKRFQPYSMAPDRVLWGRDNRAAMLRVTGSAADGSTHLENRVGEPGANPYLYMASQLIAGLNGVENKWELESAADEPYETDAPRLPATLGEAIDALAADTQFARAVGEKFVDYYIGIKRHELKRFHSAVTDWEQNEYFGLF</sequence>
<dbReference type="SMART" id="SM01230">
    <property type="entry name" value="Gln-synt_C"/>
    <property type="match status" value="1"/>
</dbReference>
<dbReference type="EMBL" id="BJVI01000064">
    <property type="protein sequence ID" value="GEL20288.1"/>
    <property type="molecule type" value="Genomic_DNA"/>
</dbReference>
<dbReference type="PROSITE" id="PS51987">
    <property type="entry name" value="GS_CATALYTIC"/>
    <property type="match status" value="1"/>
</dbReference>
<dbReference type="SUPFAM" id="SSF55931">
    <property type="entry name" value="Glutamine synthetase/guanido kinase"/>
    <property type="match status" value="1"/>
</dbReference>
<keyword evidence="3" id="KW-0547">Nucleotide-binding</keyword>
<feature type="domain" description="GS beta-grasp" evidence="7">
    <location>
        <begin position="28"/>
        <end position="129"/>
    </location>
</feature>
<dbReference type="OrthoDB" id="9807095at2"/>
<evidence type="ECO:0000256" key="3">
    <source>
        <dbReference type="ARBA" id="ARBA00022741"/>
    </source>
</evidence>
<dbReference type="AlphaFoldDB" id="A0A511DBH1"/>
<evidence type="ECO:0000259" key="7">
    <source>
        <dbReference type="PROSITE" id="PS51986"/>
    </source>
</evidence>
<dbReference type="Pfam" id="PF00120">
    <property type="entry name" value="Gln-synt_C"/>
    <property type="match status" value="1"/>
</dbReference>
<name>A0A511DBH1_9PSEU</name>
<dbReference type="InterPro" id="IPR008147">
    <property type="entry name" value="Gln_synt_N"/>
</dbReference>
<evidence type="ECO:0000256" key="5">
    <source>
        <dbReference type="PROSITE-ProRule" id="PRU01330"/>
    </source>
</evidence>
<reference evidence="9 10" key="1">
    <citation type="submission" date="2019-07" db="EMBL/GenBank/DDBJ databases">
        <title>Whole genome shotgun sequence of Pseudonocardia asaccharolytica NBRC 16224.</title>
        <authorList>
            <person name="Hosoyama A."/>
            <person name="Uohara A."/>
            <person name="Ohji S."/>
            <person name="Ichikawa N."/>
        </authorList>
    </citation>
    <scope>NUCLEOTIDE SEQUENCE [LARGE SCALE GENOMIC DNA]</scope>
    <source>
        <strain evidence="9 10">NBRC 16224</strain>
    </source>
</reference>
<evidence type="ECO:0000256" key="2">
    <source>
        <dbReference type="ARBA" id="ARBA00022598"/>
    </source>
</evidence>
<dbReference type="InterPro" id="IPR014746">
    <property type="entry name" value="Gln_synth/guanido_kin_cat_dom"/>
</dbReference>
<evidence type="ECO:0000259" key="8">
    <source>
        <dbReference type="PROSITE" id="PS51987"/>
    </source>
</evidence>
<proteinExistence type="inferred from homology"/>
<dbReference type="InterPro" id="IPR008146">
    <property type="entry name" value="Gln_synth_cat_dom"/>
</dbReference>
<comment type="similarity">
    <text evidence="1 5 6">Belongs to the glutamine synthetase family.</text>
</comment>
<dbReference type="Proteomes" id="UP000321328">
    <property type="component" value="Unassembled WGS sequence"/>
</dbReference>
<dbReference type="PROSITE" id="PS51986">
    <property type="entry name" value="GS_BETA_GRASP"/>
    <property type="match status" value="1"/>
</dbReference>
<keyword evidence="2" id="KW-0436">Ligase</keyword>
<evidence type="ECO:0000313" key="10">
    <source>
        <dbReference type="Proteomes" id="UP000321328"/>
    </source>
</evidence>
<dbReference type="PANTHER" id="PTHR43785:SF12">
    <property type="entry name" value="TYPE-1 GLUTAMINE SYNTHETASE 2"/>
    <property type="match status" value="1"/>
</dbReference>
<dbReference type="InterPro" id="IPR036651">
    <property type="entry name" value="Gln_synt_N_sf"/>
</dbReference>
<dbReference type="Gene3D" id="3.30.590.10">
    <property type="entry name" value="Glutamine synthetase/guanido kinase, catalytic domain"/>
    <property type="match status" value="1"/>
</dbReference>
<dbReference type="STRING" id="1123024.GCA_000423625_03674"/>
<dbReference type="SUPFAM" id="SSF54368">
    <property type="entry name" value="Glutamine synthetase, N-terminal domain"/>
    <property type="match status" value="1"/>
</dbReference>
<organism evidence="9 10">
    <name type="scientific">Pseudonocardia asaccharolytica DSM 44247 = NBRC 16224</name>
    <dbReference type="NCBI Taxonomy" id="1123024"/>
    <lineage>
        <taxon>Bacteria</taxon>
        <taxon>Bacillati</taxon>
        <taxon>Actinomycetota</taxon>
        <taxon>Actinomycetes</taxon>
        <taxon>Pseudonocardiales</taxon>
        <taxon>Pseudonocardiaceae</taxon>
        <taxon>Pseudonocardia</taxon>
    </lineage>
</organism>
<protein>
    <submittedName>
        <fullName evidence="9">Glutamine synthetase</fullName>
    </submittedName>
</protein>